<evidence type="ECO:0000259" key="2">
    <source>
        <dbReference type="Pfam" id="PF09990"/>
    </source>
</evidence>
<feature type="transmembrane region" description="Helical" evidence="1">
    <location>
        <begin position="154"/>
        <end position="178"/>
    </location>
</feature>
<accession>T0IMA2</accession>
<evidence type="ECO:0000313" key="3">
    <source>
        <dbReference type="EMBL" id="EQB12910.1"/>
    </source>
</evidence>
<name>T0IMA2_9SPHN</name>
<keyword evidence="4" id="KW-1185">Reference proteome</keyword>
<dbReference type="Pfam" id="PF09990">
    <property type="entry name" value="DUF2231"/>
    <property type="match status" value="1"/>
</dbReference>
<organism evidence="3 4">
    <name type="scientific">Sphingobium lactosutens DS20</name>
    <dbReference type="NCBI Taxonomy" id="1331060"/>
    <lineage>
        <taxon>Bacteria</taxon>
        <taxon>Pseudomonadati</taxon>
        <taxon>Pseudomonadota</taxon>
        <taxon>Alphaproteobacteria</taxon>
        <taxon>Sphingomonadales</taxon>
        <taxon>Sphingomonadaceae</taxon>
        <taxon>Sphingobium</taxon>
    </lineage>
</organism>
<keyword evidence="1" id="KW-0472">Membrane</keyword>
<reference evidence="3 4" key="1">
    <citation type="journal article" date="2013" name="Genome Announc.">
        <title>Draft Genome Sequence of Sphingobium lactosutens Strain DS20T, Isolated from a Hexachlorocyclohexane Dumpsite.</title>
        <authorList>
            <person name="Kumar R."/>
            <person name="Dwivedi V."/>
            <person name="Negi V."/>
            <person name="Khurana J.P."/>
            <person name="Lal R."/>
        </authorList>
    </citation>
    <scope>NUCLEOTIDE SEQUENCE [LARGE SCALE GENOMIC DNA]</scope>
    <source>
        <strain evidence="3 4">DS20</strain>
    </source>
</reference>
<keyword evidence="1" id="KW-1133">Transmembrane helix</keyword>
<evidence type="ECO:0000313" key="4">
    <source>
        <dbReference type="Proteomes" id="UP000015531"/>
    </source>
</evidence>
<dbReference type="InterPro" id="IPR019251">
    <property type="entry name" value="DUF2231_TM"/>
</dbReference>
<feature type="transmembrane region" description="Helical" evidence="1">
    <location>
        <begin position="125"/>
        <end position="142"/>
    </location>
</feature>
<protein>
    <recommendedName>
        <fullName evidence="2">DUF2231 domain-containing protein</fullName>
    </recommendedName>
</protein>
<feature type="domain" description="DUF2231" evidence="2">
    <location>
        <begin position="54"/>
        <end position="172"/>
    </location>
</feature>
<feature type="transmembrane region" description="Helical" evidence="1">
    <location>
        <begin position="59"/>
        <end position="79"/>
    </location>
</feature>
<feature type="transmembrane region" description="Helical" evidence="1">
    <location>
        <begin position="91"/>
        <end position="113"/>
    </location>
</feature>
<keyword evidence="1" id="KW-0812">Transmembrane</keyword>
<gene>
    <name evidence="3" type="ORF">RLDS_19225</name>
</gene>
<comment type="caution">
    <text evidence="3">The sequence shown here is derived from an EMBL/GenBank/DDBJ whole genome shotgun (WGS) entry which is preliminary data.</text>
</comment>
<dbReference type="EMBL" id="ATDP01000101">
    <property type="protein sequence ID" value="EQB12910.1"/>
    <property type="molecule type" value="Genomic_DNA"/>
</dbReference>
<proteinExistence type="predicted"/>
<evidence type="ECO:0000256" key="1">
    <source>
        <dbReference type="SAM" id="Phobius"/>
    </source>
</evidence>
<dbReference type="eggNOG" id="COG4244">
    <property type="taxonomic scope" value="Bacteria"/>
</dbReference>
<dbReference type="PATRIC" id="fig|1331060.3.peg.3717"/>
<sequence length="183" mass="20134">MSSRPVQLFLLRNKRRLPKTPRNQSARQGLRFCHPSTGSSPLPSVPPHRRPLLHPIHGLLLAWPVAMFPAALISDITYLRTAEIQWSNFSAWLITGGLLGGGFALLWSIVALFRRRGSARSRIGICAILLVLMMIAGLVNAFQHSRDGWSSVGATGLILSIISSIFAIVAGWIAFAGYREERP</sequence>
<dbReference type="Proteomes" id="UP000015531">
    <property type="component" value="Unassembled WGS sequence"/>
</dbReference>
<dbReference type="AlphaFoldDB" id="T0IMA2"/>